<dbReference type="Pfam" id="PF20152">
    <property type="entry name" value="DUF6534"/>
    <property type="match status" value="1"/>
</dbReference>
<feature type="transmembrane region" description="Helical" evidence="2">
    <location>
        <begin position="119"/>
        <end position="143"/>
    </location>
</feature>
<dbReference type="OrthoDB" id="2745105at2759"/>
<feature type="transmembrane region" description="Helical" evidence="2">
    <location>
        <begin position="20"/>
        <end position="45"/>
    </location>
</feature>
<evidence type="ECO:0000313" key="4">
    <source>
        <dbReference type="EMBL" id="THH00807.1"/>
    </source>
</evidence>
<feature type="domain" description="DUF6534" evidence="3">
    <location>
        <begin position="129"/>
        <end position="214"/>
    </location>
</feature>
<feature type="transmembrane region" description="Helical" evidence="2">
    <location>
        <begin position="82"/>
        <end position="107"/>
    </location>
</feature>
<proteinExistence type="predicted"/>
<keyword evidence="2" id="KW-0812">Transmembrane</keyword>
<feature type="region of interest" description="Disordered" evidence="1">
    <location>
        <begin position="286"/>
        <end position="306"/>
    </location>
</feature>
<accession>A0A4S4KR70</accession>
<evidence type="ECO:0000256" key="2">
    <source>
        <dbReference type="SAM" id="Phobius"/>
    </source>
</evidence>
<reference evidence="4 5" key="1">
    <citation type="submission" date="2019-02" db="EMBL/GenBank/DDBJ databases">
        <title>Genome sequencing of the rare red list fungi Phellinidium pouzarii.</title>
        <authorList>
            <person name="Buettner E."/>
            <person name="Kellner H."/>
        </authorList>
    </citation>
    <scope>NUCLEOTIDE SEQUENCE [LARGE SCALE GENOMIC DNA]</scope>
    <source>
        <strain evidence="4 5">DSM 108285</strain>
    </source>
</reference>
<organism evidence="4 5">
    <name type="scientific">Phellinidium pouzarii</name>
    <dbReference type="NCBI Taxonomy" id="167371"/>
    <lineage>
        <taxon>Eukaryota</taxon>
        <taxon>Fungi</taxon>
        <taxon>Dikarya</taxon>
        <taxon>Basidiomycota</taxon>
        <taxon>Agaricomycotina</taxon>
        <taxon>Agaricomycetes</taxon>
        <taxon>Hymenochaetales</taxon>
        <taxon>Hymenochaetaceae</taxon>
        <taxon>Phellinidium</taxon>
    </lineage>
</organism>
<keyword evidence="2" id="KW-1133">Transmembrane helix</keyword>
<gene>
    <name evidence="4" type="ORF">EW145_g7026</name>
</gene>
<evidence type="ECO:0000259" key="3">
    <source>
        <dbReference type="Pfam" id="PF20152"/>
    </source>
</evidence>
<evidence type="ECO:0000256" key="1">
    <source>
        <dbReference type="SAM" id="MobiDB-lite"/>
    </source>
</evidence>
<dbReference type="Proteomes" id="UP000308199">
    <property type="component" value="Unassembled WGS sequence"/>
</dbReference>
<dbReference type="AlphaFoldDB" id="A0A4S4KR70"/>
<protein>
    <recommendedName>
        <fullName evidence="3">DUF6534 domain-containing protein</fullName>
    </recommendedName>
</protein>
<feature type="compositionally biased region" description="Basic and acidic residues" evidence="1">
    <location>
        <begin position="286"/>
        <end position="295"/>
    </location>
</feature>
<dbReference type="InterPro" id="IPR045339">
    <property type="entry name" value="DUF6534"/>
</dbReference>
<dbReference type="EMBL" id="SGPK01000618">
    <property type="protein sequence ID" value="THH00807.1"/>
    <property type="molecule type" value="Genomic_DNA"/>
</dbReference>
<comment type="caution">
    <text evidence="4">The sequence shown here is derived from an EMBL/GenBank/DDBJ whole genome shotgun (WGS) entry which is preliminary data.</text>
</comment>
<dbReference type="PANTHER" id="PTHR40465:SF1">
    <property type="entry name" value="DUF6534 DOMAIN-CONTAINING PROTEIN"/>
    <property type="match status" value="1"/>
</dbReference>
<dbReference type="PANTHER" id="PTHR40465">
    <property type="entry name" value="CHROMOSOME 1, WHOLE GENOME SHOTGUN SEQUENCE"/>
    <property type="match status" value="1"/>
</dbReference>
<feature type="transmembrane region" description="Helical" evidence="2">
    <location>
        <begin position="163"/>
        <end position="184"/>
    </location>
</feature>
<sequence>MSSTNTTTAPLASMHLDDTLGAAFIGLIVAAVLFGVTNVQTLIYYTSSARDPRYMKYTTISDFIVRLYYTRRVWIMSKQNRFLTLGPAIFAIVTFVSGIGFASTIFTYHSTLQFANISWVLYTSLSSGVAADISMAGSLCYFLAKNRTGFQSTDTKISILMAYIINTGLLTSLCAVFCFVTYTIMPDNYVFIGFYFSLSKLYFNSFLATLNARDRLRDGLSRHANGGGGPGAYQMPRIVSVGSPGASKHAASFGTINMGPSSPTREDFGFGDKDARALSVTVRTETAYHSDESEGKPGSFKSVLPL</sequence>
<name>A0A4S4KR70_9AGAM</name>
<keyword evidence="5" id="KW-1185">Reference proteome</keyword>
<evidence type="ECO:0000313" key="5">
    <source>
        <dbReference type="Proteomes" id="UP000308199"/>
    </source>
</evidence>
<feature type="transmembrane region" description="Helical" evidence="2">
    <location>
        <begin position="190"/>
        <end position="212"/>
    </location>
</feature>
<keyword evidence="2" id="KW-0472">Membrane</keyword>